<dbReference type="PANTHER" id="PTHR12497">
    <property type="entry name" value="TAZ PROTEIN TAFAZZIN"/>
    <property type="match status" value="1"/>
</dbReference>
<feature type="compositionally biased region" description="Polar residues" evidence="12">
    <location>
        <begin position="108"/>
        <end position="118"/>
    </location>
</feature>
<reference evidence="14 15" key="1">
    <citation type="journal article" date="2023" name="Commun. Biol.">
        <title>Reorganization of the ancestral sex-determining regions during the evolution of trioecy in Pleodorina starrii.</title>
        <authorList>
            <person name="Takahashi K."/>
            <person name="Suzuki S."/>
            <person name="Kawai-Toyooka H."/>
            <person name="Yamamoto K."/>
            <person name="Hamaji T."/>
            <person name="Ootsuki R."/>
            <person name="Yamaguchi H."/>
            <person name="Kawachi M."/>
            <person name="Higashiyama T."/>
            <person name="Nozaki H."/>
        </authorList>
    </citation>
    <scope>NUCLEOTIDE SEQUENCE [LARGE SCALE GENOMIC DNA]</scope>
    <source>
        <strain evidence="14 15">NIES-4479</strain>
    </source>
</reference>
<evidence type="ECO:0000256" key="6">
    <source>
        <dbReference type="ARBA" id="ARBA00023098"/>
    </source>
</evidence>
<dbReference type="InterPro" id="IPR000872">
    <property type="entry name" value="Tafazzin"/>
</dbReference>
<evidence type="ECO:0000256" key="12">
    <source>
        <dbReference type="SAM" id="MobiDB-lite"/>
    </source>
</evidence>
<evidence type="ECO:0000259" key="13">
    <source>
        <dbReference type="SMART" id="SM00563"/>
    </source>
</evidence>
<accession>A0A9W6BGC5</accession>
<keyword evidence="4" id="KW-1000">Mitochondrion outer membrane</keyword>
<sequence length="570" mass="59585">MPSYSKLQLLKLHYREFLRKTSAYHRSEGGDACAHTYYVERAWTESSFEDSFVKLSQALTTVNLSELRASYHSRKERAKERLRQAFDAKVSRLGRYLRNGDEAPAATANETVGPSSQRGAALDAASAQRQEPQPVASSSSSSTCDPDLQHLYGTDGVLRRTLLYLLGSAARAYMHTLNTTRVEGLDSMAAALQRPAGQALITVSNHVAALDDPLVVSALLPEGALDQPESIRWTLCASDRCFRYQALVPLFRAAKVLPVVRGGGLAQPGMAAAEGRLAAGDWVHIFPEGTRSPDGVSLGSVRKGVGRLVASVPPGGPPPLVVPFVHRGMEAVMPRGAVLPAVGQQIDVLVGDPIPVADLLAAARSEGWPADRLHTAVAARVGHGLQDLRRRLDALRAGQPDPGPSPPGPGPADDVSSLDQFDPADLTLAARLRAERRRGGAVYGTWERLKSRMALQHRSWAAAATAGGAAAAAEGARAPPVAAAAAAALQTGGGRGVVAVTAEGAGLGSWSSPYMRELLGLGTAQLGRAAEGAEGAASGLGGAAAGPRGIWWMRPAAAGARRGADPGVAF</sequence>
<keyword evidence="9" id="KW-0012">Acyltransferase</keyword>
<evidence type="ECO:0000256" key="11">
    <source>
        <dbReference type="ARBA" id="ARBA00047906"/>
    </source>
</evidence>
<dbReference type="Proteomes" id="UP001165080">
    <property type="component" value="Unassembled WGS sequence"/>
</dbReference>
<keyword evidence="15" id="KW-1185">Reference proteome</keyword>
<proteinExistence type="inferred from homology"/>
<feature type="domain" description="Phospholipid/glycerol acyltransferase" evidence="13">
    <location>
        <begin position="200"/>
        <end position="329"/>
    </location>
</feature>
<keyword evidence="5" id="KW-0999">Mitochondrion inner membrane</keyword>
<dbReference type="Pfam" id="PF01553">
    <property type="entry name" value="Acyltransferase"/>
    <property type="match status" value="1"/>
</dbReference>
<evidence type="ECO:0000256" key="7">
    <source>
        <dbReference type="ARBA" id="ARBA00023128"/>
    </source>
</evidence>
<comment type="similarity">
    <text evidence="2">Belongs to the taffazin family.</text>
</comment>
<evidence type="ECO:0000256" key="2">
    <source>
        <dbReference type="ARBA" id="ARBA00010524"/>
    </source>
</evidence>
<evidence type="ECO:0000256" key="4">
    <source>
        <dbReference type="ARBA" id="ARBA00022787"/>
    </source>
</evidence>
<dbReference type="PANTHER" id="PTHR12497:SF0">
    <property type="entry name" value="TAFAZZIN"/>
    <property type="match status" value="1"/>
</dbReference>
<evidence type="ECO:0000256" key="8">
    <source>
        <dbReference type="ARBA" id="ARBA00023136"/>
    </source>
</evidence>
<dbReference type="SUPFAM" id="SSF69593">
    <property type="entry name" value="Glycerol-3-phosphate (1)-acyltransferase"/>
    <property type="match status" value="1"/>
</dbReference>
<dbReference type="GO" id="GO:0006644">
    <property type="term" value="P:phospholipid metabolic process"/>
    <property type="evidence" value="ECO:0007669"/>
    <property type="project" value="InterPro"/>
</dbReference>
<name>A0A9W6BGC5_9CHLO</name>
<evidence type="ECO:0000256" key="3">
    <source>
        <dbReference type="ARBA" id="ARBA00022679"/>
    </source>
</evidence>
<dbReference type="EMBL" id="BRXU01000004">
    <property type="protein sequence ID" value="GLC51127.1"/>
    <property type="molecule type" value="Genomic_DNA"/>
</dbReference>
<dbReference type="CDD" id="cd07989">
    <property type="entry name" value="LPLAT_AGPAT-like"/>
    <property type="match status" value="1"/>
</dbReference>
<keyword evidence="6" id="KW-0443">Lipid metabolism</keyword>
<evidence type="ECO:0000313" key="14">
    <source>
        <dbReference type="EMBL" id="GLC51127.1"/>
    </source>
</evidence>
<keyword evidence="7" id="KW-0496">Mitochondrion</keyword>
<dbReference type="GO" id="GO:0005743">
    <property type="term" value="C:mitochondrial inner membrane"/>
    <property type="evidence" value="ECO:0007669"/>
    <property type="project" value="UniProtKB-SubCell"/>
</dbReference>
<keyword evidence="8" id="KW-0472">Membrane</keyword>
<evidence type="ECO:0000256" key="10">
    <source>
        <dbReference type="ARBA" id="ARBA00024323"/>
    </source>
</evidence>
<dbReference type="GO" id="GO:0005741">
    <property type="term" value="C:mitochondrial outer membrane"/>
    <property type="evidence" value="ECO:0007669"/>
    <property type="project" value="UniProtKB-SubCell"/>
</dbReference>
<evidence type="ECO:0000256" key="9">
    <source>
        <dbReference type="ARBA" id="ARBA00023315"/>
    </source>
</evidence>
<dbReference type="SMART" id="SM00563">
    <property type="entry name" value="PlsC"/>
    <property type="match status" value="1"/>
</dbReference>
<feature type="region of interest" description="Disordered" evidence="12">
    <location>
        <begin position="101"/>
        <end position="146"/>
    </location>
</feature>
<evidence type="ECO:0000256" key="1">
    <source>
        <dbReference type="ARBA" id="ARBA00004137"/>
    </source>
</evidence>
<keyword evidence="3" id="KW-0808">Transferase</keyword>
<feature type="compositionally biased region" description="Pro residues" evidence="12">
    <location>
        <begin position="401"/>
        <end position="410"/>
    </location>
</feature>
<comment type="caution">
    <text evidence="14">The sequence shown here is derived from an EMBL/GenBank/DDBJ whole genome shotgun (WGS) entry which is preliminary data.</text>
</comment>
<dbReference type="OrthoDB" id="193467at2759"/>
<feature type="region of interest" description="Disordered" evidence="12">
    <location>
        <begin position="395"/>
        <end position="419"/>
    </location>
</feature>
<comment type="catalytic activity">
    <reaction evidence="11">
        <text>1'-[1,2-diacyl-sn-glycero-3-phospho],3'-[1-acyl-sn-glycero-3-phospho]-glycerol + a 1,2-diacyl-sn-glycero-3-phosphocholine = a cardiolipin + a 1-acyl-sn-glycero-3-phosphocholine</text>
        <dbReference type="Rhea" id="RHEA:33731"/>
        <dbReference type="ChEBI" id="CHEBI:57643"/>
        <dbReference type="ChEBI" id="CHEBI:58168"/>
        <dbReference type="ChEBI" id="CHEBI:62237"/>
        <dbReference type="ChEBI" id="CHEBI:64743"/>
    </reaction>
    <physiologicalReaction direction="left-to-right" evidence="11">
        <dbReference type="Rhea" id="RHEA:33732"/>
    </physiologicalReaction>
    <physiologicalReaction direction="right-to-left" evidence="11">
        <dbReference type="Rhea" id="RHEA:33733"/>
    </physiologicalReaction>
</comment>
<dbReference type="PRINTS" id="PR00979">
    <property type="entry name" value="TAFAZZIN"/>
</dbReference>
<dbReference type="GO" id="GO:0008374">
    <property type="term" value="F:O-acyltransferase activity"/>
    <property type="evidence" value="ECO:0007669"/>
    <property type="project" value="TreeGrafter"/>
</dbReference>
<organism evidence="14 15">
    <name type="scientific">Pleodorina starrii</name>
    <dbReference type="NCBI Taxonomy" id="330485"/>
    <lineage>
        <taxon>Eukaryota</taxon>
        <taxon>Viridiplantae</taxon>
        <taxon>Chlorophyta</taxon>
        <taxon>core chlorophytes</taxon>
        <taxon>Chlorophyceae</taxon>
        <taxon>CS clade</taxon>
        <taxon>Chlamydomonadales</taxon>
        <taxon>Volvocaceae</taxon>
        <taxon>Pleodorina</taxon>
    </lineage>
</organism>
<comment type="subcellular location">
    <subcellularLocation>
        <location evidence="1">Mitochondrion inner membrane</location>
        <topology evidence="1">Peripheral membrane protein</topology>
        <orientation evidence="1">Intermembrane side</orientation>
    </subcellularLocation>
    <subcellularLocation>
        <location evidence="10">Mitochondrion outer membrane</location>
        <topology evidence="10">Peripheral membrane protein</topology>
        <orientation evidence="10">Intermembrane side</orientation>
    </subcellularLocation>
</comment>
<protein>
    <recommendedName>
        <fullName evidence="13">Phospholipid/glycerol acyltransferase domain-containing protein</fullName>
    </recommendedName>
</protein>
<evidence type="ECO:0000256" key="5">
    <source>
        <dbReference type="ARBA" id="ARBA00022792"/>
    </source>
</evidence>
<gene>
    <name evidence="14" type="primary">PLEST007299</name>
    <name evidence="14" type="ORF">PLESTB_000468800</name>
</gene>
<dbReference type="InterPro" id="IPR002123">
    <property type="entry name" value="Plipid/glycerol_acylTrfase"/>
</dbReference>
<dbReference type="AlphaFoldDB" id="A0A9W6BGC5"/>
<evidence type="ECO:0000313" key="15">
    <source>
        <dbReference type="Proteomes" id="UP001165080"/>
    </source>
</evidence>